<dbReference type="RefSeq" id="WP_008821494.1">
    <property type="nucleotide sequence ID" value="NZ_GG770383.1"/>
</dbReference>
<evidence type="ECO:0000313" key="2">
    <source>
        <dbReference type="Proteomes" id="UP000003964"/>
    </source>
</evidence>
<sequence length="135" mass="15509">MSLADIFKELEGVKTEKDFSVADGEYVGIVEKLEYRTSQKGNPYFSFTVNLIEENKKYFGNLWLSDKSVKFSVAKFKSIIENLTGTPLTVEDFVNEQELVEKLNEKIVGTEVVLKLKTSNKGYQNFLMEKNEMPF</sequence>
<dbReference type="EMBL" id="GG770383">
    <property type="protein sequence ID" value="EFG28236.2"/>
    <property type="molecule type" value="Genomic_DNA"/>
</dbReference>
<dbReference type="AlphaFoldDB" id="D6LIL0"/>
<accession>D6LIL0</accession>
<reference evidence="1 2" key="1">
    <citation type="submission" date="2010-03" db="EMBL/GenBank/DDBJ databases">
        <title>The Genome Sequence of Fusobacterium sp. 1_1_41FAA.</title>
        <authorList>
            <consortium name="The Broad Institute Genome Sequencing Platform"/>
            <person name="Ward D."/>
            <person name="Earl A."/>
            <person name="Feldgarden M."/>
            <person name="Gevers D."/>
            <person name="Young S.K."/>
            <person name="Zeng Q."/>
            <person name="Koehrsen M."/>
            <person name="Alvarado L."/>
            <person name="Berlin A."/>
            <person name="Borenstein D."/>
            <person name="Chapman S."/>
            <person name="Chen Z."/>
            <person name="Engels R."/>
            <person name="Freedman E."/>
            <person name="Gellesch M."/>
            <person name="Goldberg J."/>
            <person name="Griggs A."/>
            <person name="Gujja S."/>
            <person name="Heilman E."/>
            <person name="Heiman D."/>
            <person name="Hepburn T."/>
            <person name="Howarth C."/>
            <person name="Jen D."/>
            <person name="Larson L."/>
            <person name="Mehta T."/>
            <person name="Park D."/>
            <person name="Pearson M."/>
            <person name="Richards J."/>
            <person name="Roberts A."/>
            <person name="Saif S."/>
            <person name="Shea T."/>
            <person name="Shenoy N."/>
            <person name="Sisk P."/>
            <person name="Stolte C."/>
            <person name="Sykes S."/>
            <person name="Walk T."/>
            <person name="White J."/>
            <person name="Yandava C."/>
            <person name="Strauss J.C."/>
            <person name="Ambrose C.E."/>
            <person name="Allen-Vercoe E."/>
            <person name="Haas B."/>
            <person name="Henn M.R."/>
            <person name="Nusbaum C."/>
            <person name="Birren B."/>
        </authorList>
    </citation>
    <scope>NUCLEOTIDE SEQUENCE [LARGE SCALE GENOMIC DNA]</scope>
    <source>
        <strain evidence="1 2">1_1_41FAA</strain>
    </source>
</reference>
<name>D6LIL0_9FUSO</name>
<evidence type="ECO:0008006" key="3">
    <source>
        <dbReference type="Google" id="ProtNLM"/>
    </source>
</evidence>
<organism evidence="1 2">
    <name type="scientific">Fusobacterium periodonticum 1_1_41FAA</name>
    <dbReference type="NCBI Taxonomy" id="469621"/>
    <lineage>
        <taxon>Bacteria</taxon>
        <taxon>Fusobacteriati</taxon>
        <taxon>Fusobacteriota</taxon>
        <taxon>Fusobacteriia</taxon>
        <taxon>Fusobacteriales</taxon>
        <taxon>Fusobacteriaceae</taxon>
        <taxon>Fusobacterium</taxon>
    </lineage>
</organism>
<protein>
    <recommendedName>
        <fullName evidence="3">DUF669 domain-containing protein</fullName>
    </recommendedName>
</protein>
<dbReference type="Proteomes" id="UP000003964">
    <property type="component" value="Unassembled WGS sequence"/>
</dbReference>
<evidence type="ECO:0000313" key="1">
    <source>
        <dbReference type="EMBL" id="EFG28236.2"/>
    </source>
</evidence>
<proteinExistence type="predicted"/>
<gene>
    <name evidence="1" type="ORF">HMPREF0400_01575</name>
</gene>